<dbReference type="SUPFAM" id="SSF54928">
    <property type="entry name" value="RNA-binding domain, RBD"/>
    <property type="match status" value="1"/>
</dbReference>
<proteinExistence type="predicted"/>
<sequence length="603" mass="66792">WTTSMPFRSSLSSISVMPTYRATVFFKSELQNSADRSLSVNLLLNCNRLRLLGATAETVVAAAEHSNILDPVRNGSAIRRKTPINFTEARKECIVLATGLSPWPHDSSSLRGIESTLGTTHASPEDPGPGVDPVTNQIATVVDWLSEQLRRYGPVNYIKLPRFKSSGVVRGFAFIEFATQASAERAVTELGPTAADLASQGPISLDAGELDDSAAWTPKMAVNARMSTHDRLARQFVWRCCSRRSKQAIAAYHRLQAAGYLLPNPLEAEYRAITGQVKTVTDESPAAANGGPNKLVRTLRLEDIRLFAYTDWLRWRPRFYTWLKAWINRMDQRSKQLLSAADKKRLLAGSLSAESSIPCDPVSAAEGTSGSEEVTLEASAEDLHSALPSNFVPGTVVEIYWPLKRVVAGCQALPTTASTPLDTDPRQRMRLIRGGIERLILQPHDLLRRVVHFDLSPSDDLLEKLPSQYTDPDSYARCFVRFCDPESAAIFAEATKRVELVDGSPLTEVCSLATSPSKKSSFQMGFPLDGDRERKYCMNIVASRVGLRERRRKMQVRRRNRQKEVASTASASYCKAEAVANSDSHTLCNKTDLPKHIHIVFDE</sequence>
<dbReference type="InterPro" id="IPR035979">
    <property type="entry name" value="RBD_domain_sf"/>
</dbReference>
<dbReference type="PROSITE" id="PS50102">
    <property type="entry name" value="RRM"/>
    <property type="match status" value="1"/>
</dbReference>
<evidence type="ECO:0000259" key="3">
    <source>
        <dbReference type="PROSITE" id="PS50102"/>
    </source>
</evidence>
<evidence type="ECO:0000256" key="1">
    <source>
        <dbReference type="PROSITE-ProRule" id="PRU00176"/>
    </source>
</evidence>
<feature type="domain" description="RRM" evidence="3">
    <location>
        <begin position="145"/>
        <end position="190"/>
    </location>
</feature>
<dbReference type="Gene3D" id="3.30.70.330">
    <property type="match status" value="1"/>
</dbReference>
<organism evidence="4">
    <name type="scientific">Schistocephalus solidus</name>
    <name type="common">Tapeworm</name>
    <dbReference type="NCBI Taxonomy" id="70667"/>
    <lineage>
        <taxon>Eukaryota</taxon>
        <taxon>Metazoa</taxon>
        <taxon>Spiralia</taxon>
        <taxon>Lophotrochozoa</taxon>
        <taxon>Platyhelminthes</taxon>
        <taxon>Cestoda</taxon>
        <taxon>Eucestoda</taxon>
        <taxon>Diphyllobothriidea</taxon>
        <taxon>Diphyllobothriidae</taxon>
        <taxon>Schistocephalus</taxon>
    </lineage>
</organism>
<evidence type="ECO:0000256" key="2">
    <source>
        <dbReference type="SAM" id="MobiDB-lite"/>
    </source>
</evidence>
<feature type="compositionally biased region" description="Polar residues" evidence="2">
    <location>
        <begin position="111"/>
        <end position="122"/>
    </location>
</feature>
<dbReference type="GO" id="GO:0003723">
    <property type="term" value="F:RNA binding"/>
    <property type="evidence" value="ECO:0007669"/>
    <property type="project" value="UniProtKB-UniRule"/>
</dbReference>
<gene>
    <name evidence="4" type="ORF">TR120598</name>
</gene>
<name>A0A0X3PZW8_SCHSO</name>
<keyword evidence="1" id="KW-0694">RNA-binding</keyword>
<reference evidence="4" key="1">
    <citation type="submission" date="2016-01" db="EMBL/GenBank/DDBJ databases">
        <title>Reference transcriptome for the parasite Schistocephalus solidus: insights into the molecular evolution of parasitism.</title>
        <authorList>
            <person name="Hebert F.O."/>
            <person name="Grambauer S."/>
            <person name="Barber I."/>
            <person name="Landry C.R."/>
            <person name="Aubin-Horth N."/>
        </authorList>
    </citation>
    <scope>NUCLEOTIDE SEQUENCE</scope>
</reference>
<dbReference type="InterPro" id="IPR012677">
    <property type="entry name" value="Nucleotide-bd_a/b_plait_sf"/>
</dbReference>
<feature type="non-terminal residue" evidence="4">
    <location>
        <position position="1"/>
    </location>
</feature>
<dbReference type="EMBL" id="GEEE01009073">
    <property type="protein sequence ID" value="JAP54152.1"/>
    <property type="molecule type" value="Transcribed_RNA"/>
</dbReference>
<accession>A0A0X3PZW8</accession>
<dbReference type="Pfam" id="PF00076">
    <property type="entry name" value="RRM_1"/>
    <property type="match status" value="1"/>
</dbReference>
<feature type="region of interest" description="Disordered" evidence="2">
    <location>
        <begin position="111"/>
        <end position="134"/>
    </location>
</feature>
<evidence type="ECO:0000313" key="4">
    <source>
        <dbReference type="EMBL" id="JAP54152.1"/>
    </source>
</evidence>
<protein>
    <recommendedName>
        <fullName evidence="3">RRM domain-containing protein</fullName>
    </recommendedName>
</protein>
<dbReference type="AlphaFoldDB" id="A0A0X3PZW8"/>
<dbReference type="InterPro" id="IPR000504">
    <property type="entry name" value="RRM_dom"/>
</dbReference>